<dbReference type="PROSITE" id="PS00606">
    <property type="entry name" value="KS3_1"/>
    <property type="match status" value="1"/>
</dbReference>
<evidence type="ECO:0000256" key="3">
    <source>
        <dbReference type="ARBA" id="ARBA00023315"/>
    </source>
</evidence>
<dbReference type="FunFam" id="3.40.47.10:FF:000018">
    <property type="entry name" value="3-oxoacyl-[acyl-carrier-protein] synthase 2"/>
    <property type="match status" value="1"/>
</dbReference>
<evidence type="ECO:0000256" key="2">
    <source>
        <dbReference type="ARBA" id="ARBA00022679"/>
    </source>
</evidence>
<evidence type="ECO:0000256" key="4">
    <source>
        <dbReference type="RuleBase" id="RU003694"/>
    </source>
</evidence>
<proteinExistence type="inferred from homology"/>
<dbReference type="InterPro" id="IPR020841">
    <property type="entry name" value="PKS_Beta-ketoAc_synthase_dom"/>
</dbReference>
<dbReference type="InterPro" id="IPR018201">
    <property type="entry name" value="Ketoacyl_synth_AS"/>
</dbReference>
<keyword evidence="7" id="KW-1185">Reference proteome</keyword>
<dbReference type="NCBIfam" id="NF005589">
    <property type="entry name" value="PRK07314.1"/>
    <property type="match status" value="1"/>
</dbReference>
<dbReference type="AlphaFoldDB" id="A0A2A2CVI0"/>
<keyword evidence="3" id="KW-0012">Acyltransferase</keyword>
<dbReference type="Pfam" id="PF02801">
    <property type="entry name" value="Ketoacyl-synt_C"/>
    <property type="match status" value="1"/>
</dbReference>
<evidence type="ECO:0000313" key="7">
    <source>
        <dbReference type="Proteomes" id="UP000218944"/>
    </source>
</evidence>
<name>A0A2A2CVI0_9ACTN</name>
<dbReference type="InterPro" id="IPR000794">
    <property type="entry name" value="Beta-ketoacyl_synthase"/>
</dbReference>
<keyword evidence="2 4" id="KW-0808">Transferase</keyword>
<evidence type="ECO:0000313" key="6">
    <source>
        <dbReference type="EMBL" id="PAU44213.1"/>
    </source>
</evidence>
<dbReference type="RefSeq" id="WP_095585152.1">
    <property type="nucleotide sequence ID" value="NZ_JAJQQQ010000018.1"/>
</dbReference>
<dbReference type="GO" id="GO:0006633">
    <property type="term" value="P:fatty acid biosynthetic process"/>
    <property type="evidence" value="ECO:0007669"/>
    <property type="project" value="InterPro"/>
</dbReference>
<dbReference type="PROSITE" id="PS52004">
    <property type="entry name" value="KS3_2"/>
    <property type="match status" value="1"/>
</dbReference>
<organism evidence="6 7">
    <name type="scientific">Streptomyces albireticuli</name>
    <dbReference type="NCBI Taxonomy" id="1940"/>
    <lineage>
        <taxon>Bacteria</taxon>
        <taxon>Bacillati</taxon>
        <taxon>Actinomycetota</taxon>
        <taxon>Actinomycetes</taxon>
        <taxon>Kitasatosporales</taxon>
        <taxon>Streptomycetaceae</taxon>
        <taxon>Streptomyces</taxon>
    </lineage>
</organism>
<gene>
    <name evidence="6" type="ORF">CK936_36105</name>
</gene>
<dbReference type="GO" id="GO:0004315">
    <property type="term" value="F:3-oxoacyl-[acyl-carrier-protein] synthase activity"/>
    <property type="evidence" value="ECO:0007669"/>
    <property type="project" value="InterPro"/>
</dbReference>
<dbReference type="SUPFAM" id="SSF53901">
    <property type="entry name" value="Thiolase-like"/>
    <property type="match status" value="2"/>
</dbReference>
<evidence type="ECO:0000256" key="1">
    <source>
        <dbReference type="ARBA" id="ARBA00008467"/>
    </source>
</evidence>
<comment type="similarity">
    <text evidence="1 4">Belongs to the thiolase-like superfamily. Beta-ketoacyl-ACP synthases family.</text>
</comment>
<accession>A0A2A2CVI0</accession>
<sequence>MNGFEAAVTGVGLVTPGGIGTGPSWRAVSEGRPTTALDPLLTHHRVRLSSRVPGFDAAELLGARRAHRLDPFVRFALVAAREAVADAGLDPATWDGARVGVVLGCADGGPVSVEEQHRVLLGEGPGRVSPLLLPMQLPNMLAGQTALEFGARGPNLVVATACASGASAVGTARDLLALGRCDIVLTGGSEAMLTPLVMAGFAQMGALSQREDDPPGASRPFDAGRDGFVAGEGAGVLVLERMPDALARRARVRGRIVGYGASADAHHLTSPHPGGRGLEAAIREALADAGAGPGEVGHVNAHGTSTPLNDLAEARVIDRVLTGRPLVTSTKGVTGHLLGAAGAVEAVFAVLTAERRLVPPTANLTTLDPRMNIDVAARPAPLPDGLILSHSCGFGGQNAVLALAPA</sequence>
<dbReference type="PANTHER" id="PTHR11712">
    <property type="entry name" value="POLYKETIDE SYNTHASE-RELATED"/>
    <property type="match status" value="1"/>
</dbReference>
<dbReference type="CDD" id="cd00834">
    <property type="entry name" value="KAS_I_II"/>
    <property type="match status" value="1"/>
</dbReference>
<dbReference type="Pfam" id="PF00109">
    <property type="entry name" value="ketoacyl-synt"/>
    <property type="match status" value="1"/>
</dbReference>
<dbReference type="Proteomes" id="UP000218944">
    <property type="component" value="Unassembled WGS sequence"/>
</dbReference>
<evidence type="ECO:0000259" key="5">
    <source>
        <dbReference type="PROSITE" id="PS52004"/>
    </source>
</evidence>
<dbReference type="InterPro" id="IPR016039">
    <property type="entry name" value="Thiolase-like"/>
</dbReference>
<dbReference type="Gene3D" id="3.40.47.10">
    <property type="match status" value="2"/>
</dbReference>
<feature type="domain" description="Ketosynthase family 3 (KS3)" evidence="5">
    <location>
        <begin position="3"/>
        <end position="405"/>
    </location>
</feature>
<reference evidence="6 7" key="1">
    <citation type="submission" date="2017-08" db="EMBL/GenBank/DDBJ databases">
        <title>Genome sequence of Streptomyces albireticuli NRRL B-1670.</title>
        <authorList>
            <person name="Graham D.E."/>
            <person name="Mahan K.M."/>
            <person name="Klingeman D.M."/>
            <person name="Hettich R.L."/>
            <person name="Parry R.J."/>
            <person name="Spain J.C."/>
        </authorList>
    </citation>
    <scope>NUCLEOTIDE SEQUENCE [LARGE SCALE GENOMIC DNA]</scope>
    <source>
        <strain evidence="6 7">NRRL B-1670</strain>
    </source>
</reference>
<dbReference type="PANTHER" id="PTHR11712:SF347">
    <property type="entry name" value="BETA KETOACYL-ACYL CARRIER PROTEIN SYNTHASE"/>
    <property type="match status" value="1"/>
</dbReference>
<protein>
    <submittedName>
        <fullName evidence="6">3-oxoacyl-ACP synthase</fullName>
    </submittedName>
</protein>
<dbReference type="SMART" id="SM00825">
    <property type="entry name" value="PKS_KS"/>
    <property type="match status" value="1"/>
</dbReference>
<dbReference type="EMBL" id="NSJV01000696">
    <property type="protein sequence ID" value="PAU44213.1"/>
    <property type="molecule type" value="Genomic_DNA"/>
</dbReference>
<comment type="caution">
    <text evidence="6">The sequence shown here is derived from an EMBL/GenBank/DDBJ whole genome shotgun (WGS) entry which is preliminary data.</text>
</comment>
<dbReference type="InterPro" id="IPR014030">
    <property type="entry name" value="Ketoacyl_synth_N"/>
</dbReference>
<dbReference type="InterPro" id="IPR014031">
    <property type="entry name" value="Ketoacyl_synth_C"/>
</dbReference>